<proteinExistence type="predicted"/>
<dbReference type="NCBIfam" id="TIGR01640">
    <property type="entry name" value="F_box_assoc_1"/>
    <property type="match status" value="1"/>
</dbReference>
<dbReference type="ExpressionAtlas" id="A0A178UKJ7">
    <property type="expression patterns" value="baseline and differential"/>
</dbReference>
<dbReference type="Proteomes" id="UP000078284">
    <property type="component" value="Chromosome 5"/>
</dbReference>
<protein>
    <recommendedName>
        <fullName evidence="1">F-box associated beta-propeller type 1 domain-containing protein</fullName>
    </recommendedName>
</protein>
<feature type="domain" description="F-box associated beta-propeller type 1" evidence="1">
    <location>
        <begin position="2"/>
        <end position="168"/>
    </location>
</feature>
<sequence>MEMYEFTSNSWRNLDVIIPDQAYLKCDSHACASLSGNTYWVSWIEKGDNDDYSLLSFDFSTERFQRLCAHFHHQPCRVDTIALSVVREEHLSLFYQSRQTLKVEIWVTVEIETTFVSWSKFLTLDLVSPCLSRSMSFYILDEEKKIVVCCDESENFYYSKLVWIAREGQEYRPSPDKSVFCGIQAAHFQCYRCIPRLFGYVPKN</sequence>
<gene>
    <name evidence="2" type="ordered locus">AXX17_At5g62370</name>
</gene>
<dbReference type="AlphaFoldDB" id="A0A178UKJ7"/>
<dbReference type="InterPro" id="IPR006527">
    <property type="entry name" value="F-box-assoc_dom_typ1"/>
</dbReference>
<comment type="caution">
    <text evidence="2">The sequence shown here is derived from an EMBL/GenBank/DDBJ whole genome shotgun (WGS) entry which is preliminary data.</text>
</comment>
<name>A0A178UKJ7_ARATH</name>
<evidence type="ECO:0000313" key="2">
    <source>
        <dbReference type="EMBL" id="OAO94546.1"/>
    </source>
</evidence>
<reference evidence="3" key="1">
    <citation type="journal article" date="2016" name="Proc. Natl. Acad. Sci. U.S.A.">
        <title>Chromosome-level assembly of Arabidopsis thaliana Ler reveals the extent of translocation and inversion polymorphisms.</title>
        <authorList>
            <person name="Zapata L."/>
            <person name="Ding J."/>
            <person name="Willing E.M."/>
            <person name="Hartwig B."/>
            <person name="Bezdan D."/>
            <person name="Jiao W.B."/>
            <person name="Patel V."/>
            <person name="Velikkakam James G."/>
            <person name="Koornneef M."/>
            <person name="Ossowski S."/>
            <person name="Schneeberger K."/>
        </authorList>
    </citation>
    <scope>NUCLEOTIDE SEQUENCE [LARGE SCALE GENOMIC DNA]</scope>
    <source>
        <strain evidence="3">cv. Landsberg erecta</strain>
    </source>
</reference>
<accession>A0A178UKJ7</accession>
<evidence type="ECO:0000259" key="1">
    <source>
        <dbReference type="Pfam" id="PF07734"/>
    </source>
</evidence>
<evidence type="ECO:0000313" key="3">
    <source>
        <dbReference type="Proteomes" id="UP000078284"/>
    </source>
</evidence>
<dbReference type="Pfam" id="PF07734">
    <property type="entry name" value="FBA_1"/>
    <property type="match status" value="1"/>
</dbReference>
<dbReference type="InterPro" id="IPR017451">
    <property type="entry name" value="F-box-assoc_interact_dom"/>
</dbReference>
<organism evidence="2 3">
    <name type="scientific">Arabidopsis thaliana</name>
    <name type="common">Mouse-ear cress</name>
    <dbReference type="NCBI Taxonomy" id="3702"/>
    <lineage>
        <taxon>Eukaryota</taxon>
        <taxon>Viridiplantae</taxon>
        <taxon>Streptophyta</taxon>
        <taxon>Embryophyta</taxon>
        <taxon>Tracheophyta</taxon>
        <taxon>Spermatophyta</taxon>
        <taxon>Magnoliopsida</taxon>
        <taxon>eudicotyledons</taxon>
        <taxon>Gunneridae</taxon>
        <taxon>Pentapetalae</taxon>
        <taxon>rosids</taxon>
        <taxon>malvids</taxon>
        <taxon>Brassicales</taxon>
        <taxon>Brassicaceae</taxon>
        <taxon>Camelineae</taxon>
        <taxon>Arabidopsis</taxon>
    </lineage>
</organism>
<dbReference type="EMBL" id="LUHQ01000005">
    <property type="protein sequence ID" value="OAO94546.1"/>
    <property type="molecule type" value="Genomic_DNA"/>
</dbReference>